<dbReference type="SUPFAM" id="SSF53383">
    <property type="entry name" value="PLP-dependent transferases"/>
    <property type="match status" value="1"/>
</dbReference>
<dbReference type="GO" id="GO:0006520">
    <property type="term" value="P:amino acid metabolic process"/>
    <property type="evidence" value="ECO:0007669"/>
    <property type="project" value="TreeGrafter"/>
</dbReference>
<keyword evidence="4" id="KW-0032">Aminotransferase</keyword>
<dbReference type="PANTHER" id="PTHR43795">
    <property type="entry name" value="BIFUNCTIONAL ASPARTATE AMINOTRANSFERASE AND GLUTAMATE/ASPARTATE-PREPHENATE AMINOTRANSFERASE-RELATED"/>
    <property type="match status" value="1"/>
</dbReference>
<dbReference type="Proteomes" id="UP000187609">
    <property type="component" value="Unassembled WGS sequence"/>
</dbReference>
<evidence type="ECO:0000256" key="2">
    <source>
        <dbReference type="ARBA" id="ARBA00022898"/>
    </source>
</evidence>
<gene>
    <name evidence="4" type="primary">TAR4_0</name>
    <name evidence="4" type="ORF">A4A49_59955</name>
</gene>
<name>A0A1J6ILR1_NICAT</name>
<dbReference type="SMR" id="A0A1J6ILR1"/>
<reference evidence="4" key="1">
    <citation type="submission" date="2016-11" db="EMBL/GenBank/DDBJ databases">
        <title>The genome of Nicotiana attenuata.</title>
        <authorList>
            <person name="Xu S."/>
            <person name="Brockmoeller T."/>
            <person name="Gaquerel E."/>
            <person name="Navarro A."/>
            <person name="Kuhl H."/>
            <person name="Gase K."/>
            <person name="Ling Z."/>
            <person name="Zhou W."/>
            <person name="Kreitzer C."/>
            <person name="Stanke M."/>
            <person name="Tang H."/>
            <person name="Lyons E."/>
            <person name="Pandey P."/>
            <person name="Pandey S.P."/>
            <person name="Timmermann B."/>
            <person name="Baldwin I.T."/>
        </authorList>
    </citation>
    <scope>NUCLEOTIDE SEQUENCE [LARGE SCALE GENOMIC DNA]</scope>
    <source>
        <strain evidence="4">UT</strain>
    </source>
</reference>
<dbReference type="Gene3D" id="3.40.640.10">
    <property type="entry name" value="Type I PLP-dependent aspartate aminotransferase-like (Major domain)"/>
    <property type="match status" value="1"/>
</dbReference>
<dbReference type="STRING" id="49451.A0A1J6ILR1"/>
<protein>
    <submittedName>
        <fullName evidence="4">Tryptophan aminotransferase-related protein 4</fullName>
    </submittedName>
</protein>
<dbReference type="Pfam" id="PF04864">
    <property type="entry name" value="Alliinase_C"/>
    <property type="match status" value="1"/>
</dbReference>
<comment type="caution">
    <text evidence="4">The sequence shown here is derived from an EMBL/GenBank/DDBJ whole genome shotgun (WGS) entry which is preliminary data.</text>
</comment>
<dbReference type="Gene3D" id="3.90.1150.10">
    <property type="entry name" value="Aspartate Aminotransferase, domain 1"/>
    <property type="match status" value="1"/>
</dbReference>
<dbReference type="InterPro" id="IPR015424">
    <property type="entry name" value="PyrdxlP-dep_Trfase"/>
</dbReference>
<dbReference type="Gramene" id="OIT01456">
    <property type="protein sequence ID" value="OIT01456"/>
    <property type="gene ID" value="A4A49_59955"/>
</dbReference>
<dbReference type="GO" id="GO:0016846">
    <property type="term" value="F:carbon-sulfur lyase activity"/>
    <property type="evidence" value="ECO:0007669"/>
    <property type="project" value="InterPro"/>
</dbReference>
<dbReference type="InterPro" id="IPR015422">
    <property type="entry name" value="PyrdxlP-dep_Trfase_small"/>
</dbReference>
<dbReference type="AlphaFoldDB" id="A0A1J6ILR1"/>
<dbReference type="InterPro" id="IPR006948">
    <property type="entry name" value="Alliinase_C"/>
</dbReference>
<evidence type="ECO:0000256" key="1">
    <source>
        <dbReference type="ARBA" id="ARBA00006312"/>
    </source>
</evidence>
<dbReference type="GO" id="GO:0008483">
    <property type="term" value="F:transaminase activity"/>
    <property type="evidence" value="ECO:0007669"/>
    <property type="project" value="UniProtKB-KW"/>
</dbReference>
<evidence type="ECO:0000313" key="5">
    <source>
        <dbReference type="Proteomes" id="UP000187609"/>
    </source>
</evidence>
<keyword evidence="5" id="KW-1185">Reference proteome</keyword>
<proteinExistence type="inferred from homology"/>
<comment type="similarity">
    <text evidence="1">Belongs to the alliinase family.</text>
</comment>
<dbReference type="OMA" id="WANATRN"/>
<sequence length="242" mass="27797">ILRNKSDFAGDVIEFVTSPNNPDGNLRSPVLKGANVKTIYDHAYYWPHYTAIPAPAHKDLMLFSISKLTGHAGSRFGWAIVKDVNVYKRMMDYIVLAEMGFSKDTQLRALTLLKVVAEGDGKQIFNFGHEIMRDRWEKMIHIFSLSKRFSLQRIPTQYCTFLDGVREPSPGYAWVKCNRKEDKNCTKVFRVAKIIGRPGSNFFAKDRYVRLSLIKSQHDFDMLIRRVKQLVDKEGAQAMSTL</sequence>
<accession>A0A1J6ILR1</accession>
<dbReference type="InterPro" id="IPR050478">
    <property type="entry name" value="Ethylene_sulfur-biosynth"/>
</dbReference>
<dbReference type="InterPro" id="IPR015421">
    <property type="entry name" value="PyrdxlP-dep_Trfase_major"/>
</dbReference>
<evidence type="ECO:0000313" key="4">
    <source>
        <dbReference type="EMBL" id="OIT01456.1"/>
    </source>
</evidence>
<organism evidence="4 5">
    <name type="scientific">Nicotiana attenuata</name>
    <name type="common">Coyote tobacco</name>
    <dbReference type="NCBI Taxonomy" id="49451"/>
    <lineage>
        <taxon>Eukaryota</taxon>
        <taxon>Viridiplantae</taxon>
        <taxon>Streptophyta</taxon>
        <taxon>Embryophyta</taxon>
        <taxon>Tracheophyta</taxon>
        <taxon>Spermatophyta</taxon>
        <taxon>Magnoliopsida</taxon>
        <taxon>eudicotyledons</taxon>
        <taxon>Gunneridae</taxon>
        <taxon>Pentapetalae</taxon>
        <taxon>asterids</taxon>
        <taxon>lamiids</taxon>
        <taxon>Solanales</taxon>
        <taxon>Solanaceae</taxon>
        <taxon>Nicotianoideae</taxon>
        <taxon>Nicotianeae</taxon>
        <taxon>Nicotiana</taxon>
    </lineage>
</organism>
<evidence type="ECO:0000259" key="3">
    <source>
        <dbReference type="Pfam" id="PF04864"/>
    </source>
</evidence>
<keyword evidence="4" id="KW-0808">Transferase</keyword>
<feature type="domain" description="Alliinase C-terminal" evidence="3">
    <location>
        <begin position="7"/>
        <end position="231"/>
    </location>
</feature>
<dbReference type="EMBL" id="MJEQ01037189">
    <property type="protein sequence ID" value="OIT01456.1"/>
    <property type="molecule type" value="Genomic_DNA"/>
</dbReference>
<keyword evidence="2" id="KW-0663">Pyridoxal phosphate</keyword>
<dbReference type="PANTHER" id="PTHR43795:SF20">
    <property type="entry name" value="TRYPTOPHAN AMINOTRANSFERASE-RELATED PROTEIN 3"/>
    <property type="match status" value="1"/>
</dbReference>
<feature type="non-terminal residue" evidence="4">
    <location>
        <position position="1"/>
    </location>
</feature>